<reference evidence="1 2" key="1">
    <citation type="submission" date="2020-04" db="EMBL/GenBank/DDBJ databases">
        <authorList>
            <person name="Doyle D.A."/>
        </authorList>
    </citation>
    <scope>NUCLEOTIDE SEQUENCE [LARGE SCALE GENOMIC DNA]</scope>
    <source>
        <strain evidence="1 2">P21</strain>
    </source>
</reference>
<dbReference type="Proteomes" id="UP000537131">
    <property type="component" value="Unassembled WGS sequence"/>
</dbReference>
<organism evidence="1 2">
    <name type="scientific">Clostridium muellerianum</name>
    <dbReference type="NCBI Taxonomy" id="2716538"/>
    <lineage>
        <taxon>Bacteria</taxon>
        <taxon>Bacillati</taxon>
        <taxon>Bacillota</taxon>
        <taxon>Clostridia</taxon>
        <taxon>Eubacteriales</taxon>
        <taxon>Clostridiaceae</taxon>
        <taxon>Clostridium</taxon>
    </lineage>
</organism>
<accession>A0A7Y0ELB0</accession>
<gene>
    <name evidence="1" type="ORF">HBE96_23325</name>
</gene>
<evidence type="ECO:0000313" key="2">
    <source>
        <dbReference type="Proteomes" id="UP000537131"/>
    </source>
</evidence>
<comment type="caution">
    <text evidence="1">The sequence shown here is derived from an EMBL/GenBank/DDBJ whole genome shotgun (WGS) entry which is preliminary data.</text>
</comment>
<protein>
    <submittedName>
        <fullName evidence="1">Uncharacterized protein</fullName>
    </submittedName>
</protein>
<dbReference type="AlphaFoldDB" id="A0A7Y0ELB0"/>
<dbReference type="EMBL" id="JABBNI010000065">
    <property type="protein sequence ID" value="NMM65512.1"/>
    <property type="molecule type" value="Genomic_DNA"/>
</dbReference>
<proteinExistence type="predicted"/>
<dbReference type="RefSeq" id="WP_169300090.1">
    <property type="nucleotide sequence ID" value="NZ_JABBNI010000065.1"/>
</dbReference>
<name>A0A7Y0ELB0_9CLOT</name>
<keyword evidence="2" id="KW-1185">Reference proteome</keyword>
<evidence type="ECO:0000313" key="1">
    <source>
        <dbReference type="EMBL" id="NMM65512.1"/>
    </source>
</evidence>
<sequence>MSMIQTGEWRAVCATDVRCIASSKAIQDAREVLRSKEDVLSKLQIKSKPAF</sequence>
<reference evidence="1 2" key="2">
    <citation type="submission" date="2020-06" db="EMBL/GenBank/DDBJ databases">
        <title>Complete Genome Sequence of Clostridium muelleri sp. nov. P21T, an Acid-Alcohol Producing Acetogen Isolated from Old Hay.</title>
        <authorList>
            <person name="Duncan K.E."/>
            <person name="Tanner R.S."/>
        </authorList>
    </citation>
    <scope>NUCLEOTIDE SEQUENCE [LARGE SCALE GENOMIC DNA]</scope>
    <source>
        <strain evidence="1 2">P21</strain>
    </source>
</reference>